<dbReference type="EMBL" id="KV875578">
    <property type="protein sequence ID" value="RZR71745.1"/>
    <property type="molecule type" value="Genomic_DNA"/>
</dbReference>
<evidence type="ECO:0000313" key="2">
    <source>
        <dbReference type="EMBL" id="RZR71745.1"/>
    </source>
</evidence>
<reference evidence="2" key="1">
    <citation type="journal article" date="2018" name="Data Brief">
        <title>Genome sequence data from 17 accessions of Ensete ventricosum, a staple food crop for millions in Ethiopia.</title>
        <authorList>
            <person name="Yemataw Z."/>
            <person name="Muzemil S."/>
            <person name="Ambachew D."/>
            <person name="Tripathi L."/>
            <person name="Tesfaye K."/>
            <person name="Chala A."/>
            <person name="Farbos A."/>
            <person name="O'Neill P."/>
            <person name="Moore K."/>
            <person name="Grant M."/>
            <person name="Studholme D.J."/>
        </authorList>
    </citation>
    <scope>NUCLEOTIDE SEQUENCE [LARGE SCALE GENOMIC DNA]</scope>
    <source>
        <tissue evidence="2">Leaf</tissue>
    </source>
</reference>
<protein>
    <submittedName>
        <fullName evidence="2">Uncharacterized protein</fullName>
    </submittedName>
</protein>
<dbReference type="Proteomes" id="UP000290560">
    <property type="component" value="Unassembled WGS sequence"/>
</dbReference>
<organism evidence="2">
    <name type="scientific">Ensete ventricosum</name>
    <name type="common">Abyssinian banana</name>
    <name type="synonym">Musa ensete</name>
    <dbReference type="NCBI Taxonomy" id="4639"/>
    <lineage>
        <taxon>Eukaryota</taxon>
        <taxon>Viridiplantae</taxon>
        <taxon>Streptophyta</taxon>
        <taxon>Embryophyta</taxon>
        <taxon>Tracheophyta</taxon>
        <taxon>Spermatophyta</taxon>
        <taxon>Magnoliopsida</taxon>
        <taxon>Liliopsida</taxon>
        <taxon>Zingiberales</taxon>
        <taxon>Musaceae</taxon>
        <taxon>Ensete</taxon>
    </lineage>
</organism>
<evidence type="ECO:0000256" key="1">
    <source>
        <dbReference type="SAM" id="MobiDB-lite"/>
    </source>
</evidence>
<dbReference type="AlphaFoldDB" id="A0A445MBV3"/>
<sequence>MGPAPTPPPTPLRSMASSPVTLPSPHGAGPNSTTYAAALHGFFACNPSVCSALPDVCLNHPESPSRRRCWLSMSTGMRDIERLVHHDATSHGLEYDFGRRRDLMSCPLPRG</sequence>
<gene>
    <name evidence="2" type="ORF">BHM03_00007056</name>
</gene>
<feature type="compositionally biased region" description="Pro residues" evidence="1">
    <location>
        <begin position="1"/>
        <end position="11"/>
    </location>
</feature>
<proteinExistence type="predicted"/>
<name>A0A445MBV3_ENSVE</name>
<accession>A0A445MBV3</accession>
<feature type="region of interest" description="Disordered" evidence="1">
    <location>
        <begin position="1"/>
        <end position="31"/>
    </location>
</feature>